<evidence type="ECO:0000313" key="1">
    <source>
        <dbReference type="EMBL" id="HJD52607.1"/>
    </source>
</evidence>
<dbReference type="EMBL" id="DWUP01000053">
    <property type="protein sequence ID" value="HJD52607.1"/>
    <property type="molecule type" value="Genomic_DNA"/>
</dbReference>
<reference evidence="1" key="1">
    <citation type="journal article" date="2021" name="PeerJ">
        <title>Extensive microbial diversity within the chicken gut microbiome revealed by metagenomics and culture.</title>
        <authorList>
            <person name="Gilroy R."/>
            <person name="Ravi A."/>
            <person name="Getino M."/>
            <person name="Pursley I."/>
            <person name="Horton D.L."/>
            <person name="Alikhan N.F."/>
            <person name="Baker D."/>
            <person name="Gharbi K."/>
            <person name="Hall N."/>
            <person name="Watson M."/>
            <person name="Adriaenssens E.M."/>
            <person name="Foster-Nyarko E."/>
            <person name="Jarju S."/>
            <person name="Secka A."/>
            <person name="Antonio M."/>
            <person name="Oren A."/>
            <person name="Chaudhuri R.R."/>
            <person name="La Ragione R."/>
            <person name="Hildebrand F."/>
            <person name="Pallen M.J."/>
        </authorList>
    </citation>
    <scope>NUCLEOTIDE SEQUENCE</scope>
    <source>
        <strain evidence="1">MalCec1-1739</strain>
    </source>
</reference>
<evidence type="ECO:0000313" key="2">
    <source>
        <dbReference type="Proteomes" id="UP000787625"/>
    </source>
</evidence>
<keyword evidence="1" id="KW-0132">Cell division</keyword>
<keyword evidence="1" id="KW-0131">Cell cycle</keyword>
<gene>
    <name evidence="1" type="ORF">IAA93_02610</name>
</gene>
<dbReference type="Proteomes" id="UP000787625">
    <property type="component" value="Unassembled WGS sequence"/>
</dbReference>
<proteinExistence type="predicted"/>
<comment type="caution">
    <text evidence="1">The sequence shown here is derived from an EMBL/GenBank/DDBJ whole genome shotgun (WGS) entry which is preliminary data.</text>
</comment>
<accession>A0A9D2UHM6</accession>
<dbReference type="Pfam" id="PF05164">
    <property type="entry name" value="ZapA"/>
    <property type="match status" value="1"/>
</dbReference>
<organism evidence="1 2">
    <name type="scientific">Candidatus Avibacteroides avistercoris</name>
    <dbReference type="NCBI Taxonomy" id="2840690"/>
    <lineage>
        <taxon>Bacteria</taxon>
        <taxon>Pseudomonadati</taxon>
        <taxon>Bacteroidota</taxon>
        <taxon>Bacteroidia</taxon>
        <taxon>Bacteroidales</taxon>
        <taxon>Bacteroidaceae</taxon>
        <taxon>Bacteroidaceae incertae sedis</taxon>
        <taxon>Candidatus Avibacteroides</taxon>
    </lineage>
</organism>
<protein>
    <submittedName>
        <fullName evidence="1">Cell division protein ZapA</fullName>
    </submittedName>
</protein>
<dbReference type="GO" id="GO:0051301">
    <property type="term" value="P:cell division"/>
    <property type="evidence" value="ECO:0007669"/>
    <property type="project" value="UniProtKB-KW"/>
</dbReference>
<name>A0A9D2UHM6_9BACT</name>
<dbReference type="InterPro" id="IPR007838">
    <property type="entry name" value="Cell_div_ZapA-like"/>
</dbReference>
<dbReference type="AlphaFoldDB" id="A0A9D2UHM6"/>
<sequence length="101" mass="11757">MDDDKLKITLRQLGISLPPLTIKREDEIYYRQAEKAIPRILANYKEAYTELTDEQHLYMTLVHFAANMFCQLDNNETEPLVAQMKEAVRLIEEKLDVKAAS</sequence>
<reference evidence="1" key="2">
    <citation type="submission" date="2021-04" db="EMBL/GenBank/DDBJ databases">
        <authorList>
            <person name="Gilroy R."/>
        </authorList>
    </citation>
    <scope>NUCLEOTIDE SEQUENCE</scope>
    <source>
        <strain evidence="1">MalCec1-1739</strain>
    </source>
</reference>